<organism evidence="1 2">
    <name type="scientific">Amphiprion percula</name>
    <name type="common">Orange clownfish</name>
    <name type="synonym">Lutjanus percula</name>
    <dbReference type="NCBI Taxonomy" id="161767"/>
    <lineage>
        <taxon>Eukaryota</taxon>
        <taxon>Metazoa</taxon>
        <taxon>Chordata</taxon>
        <taxon>Craniata</taxon>
        <taxon>Vertebrata</taxon>
        <taxon>Euteleostomi</taxon>
        <taxon>Actinopterygii</taxon>
        <taxon>Neopterygii</taxon>
        <taxon>Teleostei</taxon>
        <taxon>Neoteleostei</taxon>
        <taxon>Acanthomorphata</taxon>
        <taxon>Ovalentaria</taxon>
        <taxon>Pomacentridae</taxon>
        <taxon>Amphiprion</taxon>
    </lineage>
</organism>
<reference evidence="1" key="2">
    <citation type="submission" date="2025-08" db="UniProtKB">
        <authorList>
            <consortium name="Ensembl"/>
        </authorList>
    </citation>
    <scope>IDENTIFICATION</scope>
</reference>
<dbReference type="Gene3D" id="3.20.20.80">
    <property type="entry name" value="Glycosidases"/>
    <property type="match status" value="1"/>
</dbReference>
<reference evidence="1 2" key="1">
    <citation type="submission" date="2018-03" db="EMBL/GenBank/DDBJ databases">
        <title>Finding Nemo's genes: A chromosome-scale reference assembly of the genome of the orange clownfish Amphiprion percula.</title>
        <authorList>
            <person name="Lehmann R."/>
        </authorList>
    </citation>
    <scope>NUCLEOTIDE SEQUENCE</scope>
</reference>
<dbReference type="Proteomes" id="UP000265080">
    <property type="component" value="Chromosome 2"/>
</dbReference>
<keyword evidence="2" id="KW-1185">Reference proteome</keyword>
<protein>
    <submittedName>
        <fullName evidence="1">Uncharacterized protein</fullName>
    </submittedName>
</protein>
<dbReference type="STRING" id="161767.ENSAPEP00000023190"/>
<evidence type="ECO:0000313" key="1">
    <source>
        <dbReference type="Ensembl" id="ENSAPEP00000023190.1"/>
    </source>
</evidence>
<sequence length="101" mass="11393">RKNELLKGEFPPPNYYVHAFYCTWFGSPKFDCKYIHWDHPQMCSPLDGIGSNFYPSVGLRTATIGVIFGKTLNPDNGLEIAQCASLVLICIKSAQTQEETY</sequence>
<dbReference type="Ensembl" id="ENSAPET00000023805.1">
    <property type="protein sequence ID" value="ENSAPEP00000023190.1"/>
    <property type="gene ID" value="ENSAPEG00000016496.1"/>
</dbReference>
<name>A0A3P8TCE3_AMPPE</name>
<dbReference type="AlphaFoldDB" id="A0A3P8TCE3"/>
<proteinExistence type="predicted"/>
<reference evidence="1" key="3">
    <citation type="submission" date="2025-09" db="UniProtKB">
        <authorList>
            <consortium name="Ensembl"/>
        </authorList>
    </citation>
    <scope>IDENTIFICATION</scope>
</reference>
<accession>A0A3P8TCE3</accession>
<evidence type="ECO:0000313" key="2">
    <source>
        <dbReference type="Proteomes" id="UP000265080"/>
    </source>
</evidence>